<reference evidence="2" key="3">
    <citation type="journal article" date="2018" name="Nature">
        <title>A major lineage of non-tailed dsDNA viruses as unrecognized killers of marine bacteria.</title>
        <authorList>
            <person name="Kauffman K.M."/>
            <person name="Hussain F.A."/>
            <person name="Yang J."/>
            <person name="Arevalo P."/>
            <person name="Brown J.M."/>
            <person name="Chang W.K."/>
            <person name="VanInsberghe D."/>
            <person name="Elsherbini J."/>
            <person name="Sharma R.S."/>
            <person name="Cutler M.B."/>
            <person name="Kelly L."/>
            <person name="Polz M.F."/>
        </authorList>
    </citation>
    <scope>NUCLEOTIDE SEQUENCE</scope>
    <source>
        <strain evidence="2">10N.222.48.A2</strain>
    </source>
</reference>
<comment type="caution">
    <text evidence="2">The sequence shown here is derived from an EMBL/GenBank/DDBJ whole genome shotgun (WGS) entry which is preliminary data.</text>
</comment>
<feature type="transmembrane region" description="Helical" evidence="1">
    <location>
        <begin position="7"/>
        <end position="28"/>
    </location>
</feature>
<accession>A0A2N7NGA7</accession>
<evidence type="ECO:0000313" key="2">
    <source>
        <dbReference type="EMBL" id="PMP13418.1"/>
    </source>
</evidence>
<evidence type="ECO:0000256" key="1">
    <source>
        <dbReference type="SAM" id="Phobius"/>
    </source>
</evidence>
<reference evidence="3 5" key="4">
    <citation type="submission" date="2019-04" db="EMBL/GenBank/DDBJ databases">
        <title>A reverse ecology approach based on a biological definition of microbial populations.</title>
        <authorList>
            <person name="Arevalo P."/>
            <person name="Vaninsberghe D."/>
            <person name="Elsherbini J."/>
            <person name="Gore J."/>
            <person name="Polz M."/>
        </authorList>
    </citation>
    <scope>NUCLEOTIDE SEQUENCE [LARGE SCALE GENOMIC DNA]</scope>
    <source>
        <strain evidence="3 5">10N.222.45.A8</strain>
    </source>
</reference>
<evidence type="ECO:0000313" key="4">
    <source>
        <dbReference type="Proteomes" id="UP000235579"/>
    </source>
</evidence>
<evidence type="ECO:0000313" key="5">
    <source>
        <dbReference type="Proteomes" id="UP000308018"/>
    </source>
</evidence>
<dbReference type="RefSeq" id="WP_009848152.1">
    <property type="nucleotide sequence ID" value="NZ_MCYC01000046.1"/>
</dbReference>
<dbReference type="EMBL" id="SYVV01000002">
    <property type="protein sequence ID" value="TKG37459.1"/>
    <property type="molecule type" value="Genomic_DNA"/>
</dbReference>
<dbReference type="EMBL" id="MDBP01000045">
    <property type="protein sequence ID" value="PMP13418.1"/>
    <property type="molecule type" value="Genomic_DNA"/>
</dbReference>
<sequence>MRYKQKGVASIEFAVGFFAFWLMCMAWVEMSYISYISAINDLAVSEVARTAKKGSGNYLDTVDKVLHREGSIWNQVVNGDNFQVTIHYSKNLSELASITDQCSISGSQKFKECGDADNAALAIYRINYRFSPIFSYFFTTQNLMSREMIVVQEYERSKFEI</sequence>
<reference evidence="2" key="2">
    <citation type="submission" date="2016-07" db="EMBL/GenBank/DDBJ databases">
        <authorList>
            <person name="Wan K."/>
            <person name="Booth B."/>
            <person name="Spirohn K."/>
            <person name="Hao T."/>
            <person name="Hu Y."/>
            <person name="Calderwood M."/>
            <person name="Hill D."/>
            <person name="Mohr S."/>
            <person name="Vidal M."/>
            <person name="Celniker S."/>
            <person name="Perrimon N."/>
        </authorList>
    </citation>
    <scope>NUCLEOTIDE SEQUENCE</scope>
    <source>
        <strain evidence="2">10N.222.48.A2</strain>
    </source>
</reference>
<gene>
    <name evidence="2" type="ORF">BCS92_17260</name>
    <name evidence="3" type="ORF">FC057_01475</name>
</gene>
<evidence type="ECO:0000313" key="3">
    <source>
        <dbReference type="EMBL" id="TKG37459.1"/>
    </source>
</evidence>
<protein>
    <submittedName>
        <fullName evidence="2 3">Pilus assembly protein</fullName>
    </submittedName>
</protein>
<dbReference type="Proteomes" id="UP000235579">
    <property type="component" value="Unassembled WGS sequence"/>
</dbReference>
<name>A0A2N7NGA7_9VIBR</name>
<dbReference type="AlphaFoldDB" id="A0A2N7NGA7"/>
<reference evidence="4" key="1">
    <citation type="submission" date="2016-07" db="EMBL/GenBank/DDBJ databases">
        <title>Nontailed viruses are major unrecognized killers of bacteria in the ocean.</title>
        <authorList>
            <person name="Kauffman K."/>
            <person name="Hussain F."/>
            <person name="Yang J."/>
            <person name="Arevalo P."/>
            <person name="Brown J."/>
            <person name="Cutler M."/>
            <person name="Kelly L."/>
            <person name="Polz M.F."/>
        </authorList>
    </citation>
    <scope>NUCLEOTIDE SEQUENCE [LARGE SCALE GENOMIC DNA]</scope>
    <source>
        <strain evidence="4">10N.222.48.A2</strain>
    </source>
</reference>
<keyword evidence="1" id="KW-0472">Membrane</keyword>
<dbReference type="Proteomes" id="UP000308018">
    <property type="component" value="Unassembled WGS sequence"/>
</dbReference>
<organism evidence="2 4">
    <name type="scientific">Vibrio tasmaniensis</name>
    <dbReference type="NCBI Taxonomy" id="212663"/>
    <lineage>
        <taxon>Bacteria</taxon>
        <taxon>Pseudomonadati</taxon>
        <taxon>Pseudomonadota</taxon>
        <taxon>Gammaproteobacteria</taxon>
        <taxon>Vibrionales</taxon>
        <taxon>Vibrionaceae</taxon>
        <taxon>Vibrio</taxon>
    </lineage>
</organism>
<keyword evidence="1" id="KW-1133">Transmembrane helix</keyword>
<keyword evidence="1" id="KW-0812">Transmembrane</keyword>
<proteinExistence type="predicted"/>